<dbReference type="EC" id="2.7.7.7" evidence="3"/>
<dbReference type="Proteomes" id="UP000822476">
    <property type="component" value="Unassembled WGS sequence"/>
</dbReference>
<name>A0A8S9YMR7_9TREM</name>
<dbReference type="InterPro" id="IPR017964">
    <property type="entry name" value="DNA-dir_DNA_pol_B_CS"/>
</dbReference>
<evidence type="ECO:0000256" key="9">
    <source>
        <dbReference type="ARBA" id="ARBA00022833"/>
    </source>
</evidence>
<protein>
    <recommendedName>
        <fullName evidence="3">DNA-directed DNA polymerase</fullName>
        <ecNumber evidence="3">2.7.7.7</ecNumber>
    </recommendedName>
</protein>
<dbReference type="InterPro" id="IPR043502">
    <property type="entry name" value="DNA/RNA_pol_sf"/>
</dbReference>
<keyword evidence="10" id="KW-0239">DNA-directed DNA polymerase</keyword>
<dbReference type="GO" id="GO:0003887">
    <property type="term" value="F:DNA-directed DNA polymerase activity"/>
    <property type="evidence" value="ECO:0007669"/>
    <property type="project" value="UniProtKB-KW"/>
</dbReference>
<evidence type="ECO:0000256" key="4">
    <source>
        <dbReference type="ARBA" id="ARBA00022679"/>
    </source>
</evidence>
<dbReference type="InterPro" id="IPR006134">
    <property type="entry name" value="DNA-dir_DNA_pol_B_multi_dom"/>
</dbReference>
<dbReference type="PANTHER" id="PTHR45861:SF1">
    <property type="entry name" value="DNA POLYMERASE ALPHA CATALYTIC SUBUNIT"/>
    <property type="match status" value="1"/>
</dbReference>
<keyword evidence="7" id="KW-0479">Metal-binding</keyword>
<dbReference type="Gene3D" id="1.10.3200.20">
    <property type="entry name" value="DNA Polymerase alpha, zinc finger"/>
    <property type="match status" value="1"/>
</dbReference>
<keyword evidence="11" id="KW-0238">DNA-binding</keyword>
<dbReference type="Gene3D" id="1.10.132.60">
    <property type="entry name" value="DNA polymerase family B, C-terminal domain"/>
    <property type="match status" value="1"/>
</dbReference>
<dbReference type="GO" id="GO:0005658">
    <property type="term" value="C:alpha DNA polymerase:primase complex"/>
    <property type="evidence" value="ECO:0007669"/>
    <property type="project" value="TreeGrafter"/>
</dbReference>
<keyword evidence="9" id="KW-0862">Zinc</keyword>
<dbReference type="GO" id="GO:0008270">
    <property type="term" value="F:zinc ion binding"/>
    <property type="evidence" value="ECO:0007669"/>
    <property type="project" value="UniProtKB-KW"/>
</dbReference>
<evidence type="ECO:0000256" key="3">
    <source>
        <dbReference type="ARBA" id="ARBA00012417"/>
    </source>
</evidence>
<dbReference type="InterPro" id="IPR042087">
    <property type="entry name" value="DNA_pol_B_thumb"/>
</dbReference>
<dbReference type="GO" id="GO:0000166">
    <property type="term" value="F:nucleotide binding"/>
    <property type="evidence" value="ECO:0007669"/>
    <property type="project" value="InterPro"/>
</dbReference>
<dbReference type="Gene3D" id="1.10.287.690">
    <property type="entry name" value="Helix hairpin bin"/>
    <property type="match status" value="1"/>
</dbReference>
<dbReference type="GO" id="GO:0006273">
    <property type="term" value="P:lagging strand elongation"/>
    <property type="evidence" value="ECO:0007669"/>
    <property type="project" value="TreeGrafter"/>
</dbReference>
<evidence type="ECO:0000256" key="11">
    <source>
        <dbReference type="ARBA" id="ARBA00023125"/>
    </source>
</evidence>
<dbReference type="CDD" id="cd05532">
    <property type="entry name" value="POLBc_alpha"/>
    <property type="match status" value="1"/>
</dbReference>
<sequence>MVACLLSTVQGASVNATMGTDSSTRKLRLPTEQTAGLLPAEIRRLVESRREVKKLIASVTTGSNVDPSQLAQWNTRQAALKLTANSVYGCLGFAASRFCARGLAALVTGLGRAVLMNTRDLVENMNFEVIYGDTDSIMVNTNTTDLMVALSIGEKVRQEVNKHYRLLELDTDGVYAAMLLLAKKKYAALAVNNPVQWAAACRAAQAKQLAPVAPPSTKPEMKGLDIVRRDWSALAIAVGKRCVAALLSGDPKDVVLERIHTDLTETAEKVREGKLPLSDFIITKMLTKSPEEYTDAKSLPHVLVALRLNKTQGVTSGQPDNKGPTSCGAGRRIRAGDAVDYIICNDGSGLSATQRGYSPTEFSGRGLGQPTIDQQPANLTVDVNYYLAHQIHPVVSRLVAPIEGTSPARIADCLGLDPAGYRRQGVDLTGVDEDDENLDYALGSGVPNTGGISSWTDVIPLTVRCPRGCEGSPVEIKASTNTLAGKEWTCPHCSHNLLQSVSSVQLVCNRLVMQARELIVRYELGWMRCEDSACALITRSVCCPPPHLNGAAMHTDSDGLWARGGRPLCPGCGGQALLKPVYAESRLYRQLCFFRHLINTASKLVTGNYANPTIERILTQSRLHFDRLLSHSAFAMVDLHQLFSGLRSAGSGAH</sequence>
<evidence type="ECO:0000256" key="12">
    <source>
        <dbReference type="ARBA" id="ARBA00023242"/>
    </source>
</evidence>
<dbReference type="Gene3D" id="3.90.1600.10">
    <property type="entry name" value="Palm domain of DNA polymerase"/>
    <property type="match status" value="1"/>
</dbReference>
<evidence type="ECO:0000256" key="2">
    <source>
        <dbReference type="ARBA" id="ARBA00005755"/>
    </source>
</evidence>
<dbReference type="AlphaFoldDB" id="A0A8S9YMR7"/>
<evidence type="ECO:0000313" key="16">
    <source>
        <dbReference type="Proteomes" id="UP000822476"/>
    </source>
</evidence>
<evidence type="ECO:0000259" key="13">
    <source>
        <dbReference type="Pfam" id="PF00136"/>
    </source>
</evidence>
<dbReference type="EMBL" id="JTDE01007098">
    <property type="protein sequence ID" value="KAF7240963.1"/>
    <property type="molecule type" value="Genomic_DNA"/>
</dbReference>
<keyword evidence="12" id="KW-0539">Nucleus</keyword>
<dbReference type="InterPro" id="IPR015088">
    <property type="entry name" value="Znf_DNA-dir_DNA_pol_B_alpha"/>
</dbReference>
<feature type="domain" description="Zinc finger DNA-directed DNA polymerase family B alpha" evidence="14">
    <location>
        <begin position="456"/>
        <end position="639"/>
    </location>
</feature>
<dbReference type="InterPro" id="IPR038256">
    <property type="entry name" value="Pol_alpha_znc_sf"/>
</dbReference>
<dbReference type="InterPro" id="IPR006172">
    <property type="entry name" value="DNA-dir_DNA_pol_B"/>
</dbReference>
<keyword evidence="8" id="KW-0863">Zinc-finger</keyword>
<evidence type="ECO:0000256" key="5">
    <source>
        <dbReference type="ARBA" id="ARBA00022695"/>
    </source>
</evidence>
<gene>
    <name evidence="15" type="ORF">EG68_11037</name>
</gene>
<evidence type="ECO:0000256" key="1">
    <source>
        <dbReference type="ARBA" id="ARBA00004123"/>
    </source>
</evidence>
<dbReference type="GO" id="GO:0003697">
    <property type="term" value="F:single-stranded DNA binding"/>
    <property type="evidence" value="ECO:0007669"/>
    <property type="project" value="TreeGrafter"/>
</dbReference>
<comment type="similarity">
    <text evidence="2">Belongs to the DNA polymerase type-B family.</text>
</comment>
<keyword evidence="16" id="KW-1185">Reference proteome</keyword>
<dbReference type="Pfam" id="PF00136">
    <property type="entry name" value="DNA_pol_B"/>
    <property type="match status" value="1"/>
</dbReference>
<dbReference type="GO" id="GO:0006272">
    <property type="term" value="P:leading strand elongation"/>
    <property type="evidence" value="ECO:0007669"/>
    <property type="project" value="TreeGrafter"/>
</dbReference>
<evidence type="ECO:0000256" key="7">
    <source>
        <dbReference type="ARBA" id="ARBA00022723"/>
    </source>
</evidence>
<dbReference type="InterPro" id="IPR045846">
    <property type="entry name" value="POLBc_alpha"/>
</dbReference>
<dbReference type="GO" id="GO:1902975">
    <property type="term" value="P:mitotic DNA replication initiation"/>
    <property type="evidence" value="ECO:0007669"/>
    <property type="project" value="InterPro"/>
</dbReference>
<dbReference type="GO" id="GO:0003682">
    <property type="term" value="F:chromatin binding"/>
    <property type="evidence" value="ECO:0007669"/>
    <property type="project" value="TreeGrafter"/>
</dbReference>
<keyword evidence="5" id="KW-0548">Nucleotidyltransferase</keyword>
<dbReference type="InterPro" id="IPR023211">
    <property type="entry name" value="DNA_pol_palm_dom_sf"/>
</dbReference>
<dbReference type="PANTHER" id="PTHR45861">
    <property type="entry name" value="DNA POLYMERASE ALPHA CATALYTIC SUBUNIT"/>
    <property type="match status" value="1"/>
</dbReference>
<keyword evidence="6" id="KW-0235">DNA replication</keyword>
<dbReference type="GO" id="GO:0003688">
    <property type="term" value="F:DNA replication origin binding"/>
    <property type="evidence" value="ECO:0007669"/>
    <property type="project" value="TreeGrafter"/>
</dbReference>
<accession>A0A8S9YMR7</accession>
<feature type="domain" description="DNA-directed DNA polymerase family B multifunctional" evidence="13">
    <location>
        <begin position="31"/>
        <end position="402"/>
    </location>
</feature>
<dbReference type="PRINTS" id="PR00106">
    <property type="entry name" value="DNAPOLB"/>
</dbReference>
<evidence type="ECO:0000256" key="8">
    <source>
        <dbReference type="ARBA" id="ARBA00022771"/>
    </source>
</evidence>
<keyword evidence="4" id="KW-0808">Transferase</keyword>
<proteinExistence type="inferred from homology"/>
<evidence type="ECO:0000259" key="14">
    <source>
        <dbReference type="Pfam" id="PF08996"/>
    </source>
</evidence>
<evidence type="ECO:0000313" key="15">
    <source>
        <dbReference type="EMBL" id="KAF7240963.1"/>
    </source>
</evidence>
<evidence type="ECO:0000256" key="6">
    <source>
        <dbReference type="ARBA" id="ARBA00022705"/>
    </source>
</evidence>
<dbReference type="SUPFAM" id="SSF56672">
    <property type="entry name" value="DNA/RNA polymerases"/>
    <property type="match status" value="1"/>
</dbReference>
<organism evidence="15 16">
    <name type="scientific">Paragonimus skrjabini miyazakii</name>
    <dbReference type="NCBI Taxonomy" id="59628"/>
    <lineage>
        <taxon>Eukaryota</taxon>
        <taxon>Metazoa</taxon>
        <taxon>Spiralia</taxon>
        <taxon>Lophotrochozoa</taxon>
        <taxon>Platyhelminthes</taxon>
        <taxon>Trematoda</taxon>
        <taxon>Digenea</taxon>
        <taxon>Plagiorchiida</taxon>
        <taxon>Troglotremata</taxon>
        <taxon>Troglotrematidae</taxon>
        <taxon>Paragonimus</taxon>
    </lineage>
</organism>
<dbReference type="PROSITE" id="PS00116">
    <property type="entry name" value="DNA_POLYMERASE_B"/>
    <property type="match status" value="1"/>
</dbReference>
<dbReference type="OrthoDB" id="6755010at2759"/>
<dbReference type="Pfam" id="PF08996">
    <property type="entry name" value="zf-DNA_Pol"/>
    <property type="match status" value="1"/>
</dbReference>
<dbReference type="NCBIfam" id="TIGR00592">
    <property type="entry name" value="pol2"/>
    <property type="match status" value="1"/>
</dbReference>
<reference evidence="15" key="1">
    <citation type="submission" date="2019-07" db="EMBL/GenBank/DDBJ databases">
        <title>Annotation for the trematode Paragonimus miyazaki's.</title>
        <authorList>
            <person name="Choi Y.-J."/>
        </authorList>
    </citation>
    <scope>NUCLEOTIDE SEQUENCE</scope>
    <source>
        <strain evidence="15">Japan</strain>
    </source>
</reference>
<comment type="subcellular location">
    <subcellularLocation>
        <location evidence="1">Nucleus</location>
    </subcellularLocation>
</comment>
<comment type="caution">
    <text evidence="15">The sequence shown here is derived from an EMBL/GenBank/DDBJ whole genome shotgun (WGS) entry which is preliminary data.</text>
</comment>
<evidence type="ECO:0000256" key="10">
    <source>
        <dbReference type="ARBA" id="ARBA00022932"/>
    </source>
</evidence>